<dbReference type="InterPro" id="IPR003329">
    <property type="entry name" value="Cytidylyl_trans"/>
</dbReference>
<dbReference type="Proteomes" id="UP000034749">
    <property type="component" value="Unassembled WGS sequence"/>
</dbReference>
<name>A0A0G0W5M9_9BACT</name>
<protein>
    <submittedName>
        <fullName evidence="1">Glycosyl transferase family 2</fullName>
    </submittedName>
</protein>
<proteinExistence type="predicted"/>
<evidence type="ECO:0000313" key="2">
    <source>
        <dbReference type="Proteomes" id="UP000034749"/>
    </source>
</evidence>
<dbReference type="EMBL" id="LBZW01000006">
    <property type="protein sequence ID" value="KKR79540.1"/>
    <property type="molecule type" value="Genomic_DNA"/>
</dbReference>
<keyword evidence="1" id="KW-0808">Transferase</keyword>
<gene>
    <name evidence="1" type="ORF">UU24_C0006G0034</name>
</gene>
<dbReference type="SUPFAM" id="SSF53448">
    <property type="entry name" value="Nucleotide-diphospho-sugar transferases"/>
    <property type="match status" value="2"/>
</dbReference>
<reference evidence="1 2" key="1">
    <citation type="journal article" date="2015" name="Nature">
        <title>rRNA introns, odd ribosomes, and small enigmatic genomes across a large radiation of phyla.</title>
        <authorList>
            <person name="Brown C.T."/>
            <person name="Hug L.A."/>
            <person name="Thomas B.C."/>
            <person name="Sharon I."/>
            <person name="Castelle C.J."/>
            <person name="Singh A."/>
            <person name="Wilkins M.J."/>
            <person name="Williams K.H."/>
            <person name="Banfield J.F."/>
        </authorList>
    </citation>
    <scope>NUCLEOTIDE SEQUENCE [LARGE SCALE GENOMIC DNA]</scope>
</reference>
<dbReference type="PANTHER" id="PTHR21485">
    <property type="entry name" value="HAD SUPERFAMILY MEMBERS CMAS AND KDSC"/>
    <property type="match status" value="1"/>
</dbReference>
<evidence type="ECO:0000313" key="1">
    <source>
        <dbReference type="EMBL" id="KKR79540.1"/>
    </source>
</evidence>
<dbReference type="PANTHER" id="PTHR21485:SF6">
    <property type="entry name" value="N-ACYLNEURAMINATE CYTIDYLYLTRANSFERASE-RELATED"/>
    <property type="match status" value="1"/>
</dbReference>
<organism evidence="1 2">
    <name type="scientific">Candidatus Nomurabacteria bacterium GW2011_GWA2_40_9</name>
    <dbReference type="NCBI Taxonomy" id="1618734"/>
    <lineage>
        <taxon>Bacteria</taxon>
        <taxon>Candidatus Nomuraibacteriota</taxon>
    </lineage>
</organism>
<dbReference type="Pfam" id="PF02348">
    <property type="entry name" value="CTP_transf_3"/>
    <property type="match status" value="1"/>
</dbReference>
<sequence length="312" mass="36598">MDRKIQRKDSFFHNANSAIRRDLWEKHPFDENITNIEDRLWVQSMLYQQYKIIYEPEASVYHYHGIHQNGEEERCAKVVKILENLKEDNYKVISAEKLNIVAVIPVRGSLQYLNDKPLIYYTVQRALESKYIKNIIVSTDDVETAEVAKKLGAQIPFIRDPFYSKEYIDISKVLQYSLEKVEESKIYPDLIVSLEPTFPFRTTGLIDEMILKLLQQGYDSVIAAKKENKALWKEEENRLVQIEEGIIPRQFKNSLFMELRGLGCVTHPEFIRQGKLLGEKVGIHEISYPYSSLEVRDQNDLKMISPLLQQYF</sequence>
<comment type="caution">
    <text evidence="1">The sequence shown here is derived from an EMBL/GenBank/DDBJ whole genome shotgun (WGS) entry which is preliminary data.</text>
</comment>
<dbReference type="Gene3D" id="3.90.550.10">
    <property type="entry name" value="Spore Coat Polysaccharide Biosynthesis Protein SpsA, Chain A"/>
    <property type="match status" value="2"/>
</dbReference>
<dbReference type="AlphaFoldDB" id="A0A0G0W5M9"/>
<dbReference type="GO" id="GO:0008781">
    <property type="term" value="F:N-acylneuraminate cytidylyltransferase activity"/>
    <property type="evidence" value="ECO:0007669"/>
    <property type="project" value="TreeGrafter"/>
</dbReference>
<dbReference type="InterPro" id="IPR050793">
    <property type="entry name" value="CMP-NeuNAc_synthase"/>
</dbReference>
<accession>A0A0G0W5M9</accession>
<dbReference type="InterPro" id="IPR029044">
    <property type="entry name" value="Nucleotide-diphossugar_trans"/>
</dbReference>